<dbReference type="InterPro" id="IPR033740">
    <property type="entry name" value="Pept_M24B"/>
</dbReference>
<dbReference type="SUPFAM" id="SSF53092">
    <property type="entry name" value="Creatinase/prolidase N-terminal domain"/>
    <property type="match status" value="2"/>
</dbReference>
<dbReference type="PANTHER" id="PTHR43763">
    <property type="entry name" value="XAA-PRO AMINOPEPTIDASE 1"/>
    <property type="match status" value="1"/>
</dbReference>
<dbReference type="Pfam" id="PF01321">
    <property type="entry name" value="Creatinase_N"/>
    <property type="match status" value="1"/>
</dbReference>
<dbReference type="Proteomes" id="UP001595796">
    <property type="component" value="Unassembled WGS sequence"/>
</dbReference>
<evidence type="ECO:0000259" key="5">
    <source>
        <dbReference type="Pfam" id="PF01321"/>
    </source>
</evidence>
<dbReference type="InterPro" id="IPR029149">
    <property type="entry name" value="Creatin/AminoP/Spt16_N"/>
</dbReference>
<dbReference type="InterPro" id="IPR000587">
    <property type="entry name" value="Creatinase_N"/>
</dbReference>
<dbReference type="EC" id="3.4.11.-" evidence="7"/>
<accession>A0ABV9Z6V5</accession>
<protein>
    <submittedName>
        <fullName evidence="7">Aminopeptidase P family protein</fullName>
        <ecNumber evidence="7">3.4.11.-</ecNumber>
    </submittedName>
</protein>
<dbReference type="Pfam" id="PF16188">
    <property type="entry name" value="Peptidase_M24_C"/>
    <property type="match status" value="1"/>
</dbReference>
<dbReference type="GO" id="GO:0004177">
    <property type="term" value="F:aminopeptidase activity"/>
    <property type="evidence" value="ECO:0007669"/>
    <property type="project" value="UniProtKB-KW"/>
</dbReference>
<evidence type="ECO:0000313" key="8">
    <source>
        <dbReference type="Proteomes" id="UP001595796"/>
    </source>
</evidence>
<dbReference type="RefSeq" id="WP_114958201.1">
    <property type="nucleotide sequence ID" value="NZ_JBHSJF010000006.1"/>
</dbReference>
<evidence type="ECO:0000259" key="4">
    <source>
        <dbReference type="Pfam" id="PF00557"/>
    </source>
</evidence>
<keyword evidence="8" id="KW-1185">Reference proteome</keyword>
<dbReference type="EMBL" id="JBHSJF010000006">
    <property type="protein sequence ID" value="MFC5069220.1"/>
    <property type="molecule type" value="Genomic_DNA"/>
</dbReference>
<name>A0ABV9Z6V5_9HYPH</name>
<organism evidence="7 8">
    <name type="scientific">Flaviflagellibacter deserti</name>
    <dbReference type="NCBI Taxonomy" id="2267266"/>
    <lineage>
        <taxon>Bacteria</taxon>
        <taxon>Pseudomonadati</taxon>
        <taxon>Pseudomonadota</taxon>
        <taxon>Alphaproteobacteria</taxon>
        <taxon>Hyphomicrobiales</taxon>
        <taxon>Flaviflagellibacter</taxon>
    </lineage>
</organism>
<evidence type="ECO:0000313" key="7">
    <source>
        <dbReference type="EMBL" id="MFC5069220.1"/>
    </source>
</evidence>
<keyword evidence="7" id="KW-0031">Aminopeptidase</keyword>
<feature type="domain" description="Peptidase M24 C-terminal" evidence="6">
    <location>
        <begin position="546"/>
        <end position="606"/>
    </location>
</feature>
<dbReference type="CDD" id="cd01085">
    <property type="entry name" value="APP"/>
    <property type="match status" value="1"/>
</dbReference>
<dbReference type="Pfam" id="PF16189">
    <property type="entry name" value="Creatinase_N_2"/>
    <property type="match status" value="1"/>
</dbReference>
<feature type="domain" description="Peptidase M24" evidence="4">
    <location>
        <begin position="327"/>
        <end position="536"/>
    </location>
</feature>
<sequence>MFESVFQSFDEPSQKAASAGRIAKLRAEMERLTLDGFLVPRSDAHQNEYVPKSEERLAWLTGFTGSAGMALILKDRAIIFIDGRYTVQAREQVDAGLVTPINIGDVSTTDWIKENFPPGGRLGFDPWLHTIENVERLKKACDAINAHLVPVETNLIDAIWINRPAPPLSAVVDHPERFAGDSSATKLDKVRAEIKKVKADAVVLSDAHDIAWLFNIRGGDVSHTPLPLAWAVVRAEGKPILLIDNRKLSNSIRDRLADLAELRDEAELEDALKDFADARPHVLLDPGMAPEQVKALFESAEATVIKAPGPIAKLKAVKNSVEIGGTRSAHVRDGAAMARFLAWFDREAPTGKVDEIGAAEALESFRRETGALKDISFTTISAAGPNAALPHYRVMRASNRVVEPGLFLIDSGGQYEDGTTDITRTISVGETTAEMRDRYTRVLKGHIAIATVRFPKGTSGAQLDPLARRALWDIGTDFDHGTGHGVGSYLSVHEGPQRISKLGHVTLEPGMILSNEPGYYREGAFGIRIENLVLVQTAEIAGAERPMMDFETLTLAPIDTRPIELSLLTAEERAWLDAYHARVLKEIGPLVDAETQGWLEKACAPLK</sequence>
<dbReference type="InterPro" id="IPR032416">
    <property type="entry name" value="Peptidase_M24_C"/>
</dbReference>
<dbReference type="Gene3D" id="3.90.230.10">
    <property type="entry name" value="Creatinase/methionine aminopeptidase superfamily"/>
    <property type="match status" value="1"/>
</dbReference>
<dbReference type="Pfam" id="PF00557">
    <property type="entry name" value="Peptidase_M24"/>
    <property type="match status" value="1"/>
</dbReference>
<evidence type="ECO:0000256" key="2">
    <source>
        <dbReference type="ARBA" id="ARBA00022723"/>
    </source>
</evidence>
<evidence type="ECO:0000259" key="6">
    <source>
        <dbReference type="Pfam" id="PF16188"/>
    </source>
</evidence>
<keyword evidence="3 7" id="KW-0378">Hydrolase</keyword>
<evidence type="ECO:0000256" key="1">
    <source>
        <dbReference type="ARBA" id="ARBA00008766"/>
    </source>
</evidence>
<dbReference type="InterPro" id="IPR000994">
    <property type="entry name" value="Pept_M24"/>
</dbReference>
<dbReference type="Gene3D" id="3.40.350.10">
    <property type="entry name" value="Creatinase/prolidase N-terminal domain"/>
    <property type="match status" value="2"/>
</dbReference>
<comment type="caution">
    <text evidence="7">The sequence shown here is derived from an EMBL/GenBank/DDBJ whole genome shotgun (WGS) entry which is preliminary data.</text>
</comment>
<reference evidence="8" key="1">
    <citation type="journal article" date="2019" name="Int. J. Syst. Evol. Microbiol.">
        <title>The Global Catalogue of Microorganisms (GCM) 10K type strain sequencing project: providing services to taxonomists for standard genome sequencing and annotation.</title>
        <authorList>
            <consortium name="The Broad Institute Genomics Platform"/>
            <consortium name="The Broad Institute Genome Sequencing Center for Infectious Disease"/>
            <person name="Wu L."/>
            <person name="Ma J."/>
        </authorList>
    </citation>
    <scope>NUCLEOTIDE SEQUENCE [LARGE SCALE GENOMIC DNA]</scope>
    <source>
        <strain evidence="8">CGMCC 1.16444</strain>
    </source>
</reference>
<keyword evidence="7" id="KW-0645">Protease</keyword>
<evidence type="ECO:0000256" key="3">
    <source>
        <dbReference type="ARBA" id="ARBA00022801"/>
    </source>
</evidence>
<dbReference type="SUPFAM" id="SSF55920">
    <property type="entry name" value="Creatinase/aminopeptidase"/>
    <property type="match status" value="1"/>
</dbReference>
<gene>
    <name evidence="7" type="ORF">ACFPFW_14480</name>
</gene>
<feature type="domain" description="Creatinase N-terminal" evidence="5">
    <location>
        <begin position="21"/>
        <end position="153"/>
    </location>
</feature>
<proteinExistence type="inferred from homology"/>
<dbReference type="InterPro" id="IPR036005">
    <property type="entry name" value="Creatinase/aminopeptidase-like"/>
</dbReference>
<keyword evidence="2" id="KW-0479">Metal-binding</keyword>
<comment type="similarity">
    <text evidence="1">Belongs to the peptidase M24B family.</text>
</comment>
<dbReference type="PANTHER" id="PTHR43763:SF6">
    <property type="entry name" value="XAA-PRO AMINOPEPTIDASE 1"/>
    <property type="match status" value="1"/>
</dbReference>
<dbReference type="InterPro" id="IPR050422">
    <property type="entry name" value="X-Pro_aminopeptidase_P"/>
</dbReference>